<proteinExistence type="predicted"/>
<gene>
    <name evidence="1" type="ORF">LCGC14_2462470</name>
</gene>
<name>A0A0F9BDG1_9ZZZZ</name>
<feature type="non-terminal residue" evidence="1">
    <location>
        <position position="1"/>
    </location>
</feature>
<reference evidence="1" key="1">
    <citation type="journal article" date="2015" name="Nature">
        <title>Complex archaea that bridge the gap between prokaryotes and eukaryotes.</title>
        <authorList>
            <person name="Spang A."/>
            <person name="Saw J.H."/>
            <person name="Jorgensen S.L."/>
            <person name="Zaremba-Niedzwiedzka K."/>
            <person name="Martijn J."/>
            <person name="Lind A.E."/>
            <person name="van Eijk R."/>
            <person name="Schleper C."/>
            <person name="Guy L."/>
            <person name="Ettema T.J."/>
        </authorList>
    </citation>
    <scope>NUCLEOTIDE SEQUENCE</scope>
</reference>
<protein>
    <submittedName>
        <fullName evidence="1">Uncharacterized protein</fullName>
    </submittedName>
</protein>
<sequence length="107" mass="12186">MGMLNFSRFGPKGLIIREDRLFDAALTFTRSDGVTVDFTSKTILFKIYTERGGTLVDTLSSGTEIAISNNILTFTKIFTDLESRTYFFELYNDTDKITLMMNKMVVL</sequence>
<comment type="caution">
    <text evidence="1">The sequence shown here is derived from an EMBL/GenBank/DDBJ whole genome shotgun (WGS) entry which is preliminary data.</text>
</comment>
<dbReference type="AlphaFoldDB" id="A0A0F9BDG1"/>
<dbReference type="EMBL" id="LAZR01038370">
    <property type="protein sequence ID" value="KKL19735.1"/>
    <property type="molecule type" value="Genomic_DNA"/>
</dbReference>
<accession>A0A0F9BDG1</accession>
<organism evidence="1">
    <name type="scientific">marine sediment metagenome</name>
    <dbReference type="NCBI Taxonomy" id="412755"/>
    <lineage>
        <taxon>unclassified sequences</taxon>
        <taxon>metagenomes</taxon>
        <taxon>ecological metagenomes</taxon>
    </lineage>
</organism>
<evidence type="ECO:0000313" key="1">
    <source>
        <dbReference type="EMBL" id="KKL19735.1"/>
    </source>
</evidence>